<dbReference type="AlphaFoldDB" id="A0A8H6TGF6"/>
<feature type="transmembrane region" description="Helical" evidence="1">
    <location>
        <begin position="340"/>
        <end position="360"/>
    </location>
</feature>
<dbReference type="OrthoDB" id="3550824at2759"/>
<feature type="chain" id="PRO_5034661345" evidence="2">
    <location>
        <begin position="30"/>
        <end position="401"/>
    </location>
</feature>
<keyword evidence="4" id="KW-1185">Reference proteome</keyword>
<dbReference type="EMBL" id="JACAZE010000004">
    <property type="protein sequence ID" value="KAF7318410.1"/>
    <property type="molecule type" value="Genomic_DNA"/>
</dbReference>
<feature type="transmembrane region" description="Helical" evidence="1">
    <location>
        <begin position="274"/>
        <end position="297"/>
    </location>
</feature>
<evidence type="ECO:0000313" key="4">
    <source>
        <dbReference type="Proteomes" id="UP000613580"/>
    </source>
</evidence>
<comment type="caution">
    <text evidence="3">The sequence shown here is derived from an EMBL/GenBank/DDBJ whole genome shotgun (WGS) entry which is preliminary data.</text>
</comment>
<keyword evidence="1" id="KW-1133">Transmembrane helix</keyword>
<gene>
    <name evidence="3" type="ORF">HMN09_00350200</name>
</gene>
<accession>A0A8H6TGF6</accession>
<feature type="transmembrane region" description="Helical" evidence="1">
    <location>
        <begin position="63"/>
        <end position="82"/>
    </location>
</feature>
<organism evidence="3 4">
    <name type="scientific">Mycena chlorophos</name>
    <name type="common">Agaric fungus</name>
    <name type="synonym">Agaricus chlorophos</name>
    <dbReference type="NCBI Taxonomy" id="658473"/>
    <lineage>
        <taxon>Eukaryota</taxon>
        <taxon>Fungi</taxon>
        <taxon>Dikarya</taxon>
        <taxon>Basidiomycota</taxon>
        <taxon>Agaricomycotina</taxon>
        <taxon>Agaricomycetes</taxon>
        <taxon>Agaricomycetidae</taxon>
        <taxon>Agaricales</taxon>
        <taxon>Marasmiineae</taxon>
        <taxon>Mycenaceae</taxon>
        <taxon>Mycena</taxon>
    </lineage>
</organism>
<sequence>MAPRRPVSRSSTSCGCCLILILIVSSVFAAIGQVKATLALEIELVSKISNNTAISGFYGPGSWYAWLLTLGMLHGHTLTLVAEQARGREQEAEWDYDLIGASAYLVAVSIDLMNKARQVSSLGDEAGNSLLVPAMLCAERAVAVGMGSTVFTLATAHLRGPSKNRTTLVAAIALFFTFMASGFSTVAHEIMHKTAPVIWCRLHNDTILSKYDLRPMLFVDFPGMAIYAISYLPRLWATWEYWMSTVAAASIVFVCFLAYNSLKRVAARKTLARAATAGATVGLLVCLVPILAAPMAAMGAVKWVLTWLIFWWPVYILAWFPKMSIFPLSGISLLEMDQIAAFLGVIVVTLIRMVKGGWFLTRTKGSEDELVPLLPTSGGGQESTSGDEELEVDITDLDAQV</sequence>
<evidence type="ECO:0000256" key="2">
    <source>
        <dbReference type="SAM" id="SignalP"/>
    </source>
</evidence>
<feature type="signal peptide" evidence="2">
    <location>
        <begin position="1"/>
        <end position="29"/>
    </location>
</feature>
<reference evidence="3" key="1">
    <citation type="submission" date="2020-05" db="EMBL/GenBank/DDBJ databases">
        <title>Mycena genomes resolve the evolution of fungal bioluminescence.</title>
        <authorList>
            <person name="Tsai I.J."/>
        </authorList>
    </citation>
    <scope>NUCLEOTIDE SEQUENCE</scope>
    <source>
        <strain evidence="3">110903Hualien_Pintung</strain>
    </source>
</reference>
<evidence type="ECO:0000256" key="1">
    <source>
        <dbReference type="SAM" id="Phobius"/>
    </source>
</evidence>
<dbReference type="Proteomes" id="UP000613580">
    <property type="component" value="Unassembled WGS sequence"/>
</dbReference>
<feature type="transmembrane region" description="Helical" evidence="1">
    <location>
        <begin position="168"/>
        <end position="187"/>
    </location>
</feature>
<protein>
    <submittedName>
        <fullName evidence="3">Uncharacterized protein</fullName>
    </submittedName>
</protein>
<keyword evidence="1" id="KW-0472">Membrane</keyword>
<name>A0A8H6TGF6_MYCCL</name>
<feature type="transmembrane region" description="Helical" evidence="1">
    <location>
        <begin position="241"/>
        <end position="262"/>
    </location>
</feature>
<keyword evidence="2" id="KW-0732">Signal</keyword>
<keyword evidence="1" id="KW-0812">Transmembrane</keyword>
<proteinExistence type="predicted"/>
<evidence type="ECO:0000313" key="3">
    <source>
        <dbReference type="EMBL" id="KAF7318410.1"/>
    </source>
</evidence>